<dbReference type="HAMAP" id="MF_00639">
    <property type="entry name" value="MurD"/>
    <property type="match status" value="1"/>
</dbReference>
<evidence type="ECO:0000256" key="8">
    <source>
        <dbReference type="RuleBase" id="RU003664"/>
    </source>
</evidence>
<feature type="binding site" evidence="7">
    <location>
        <begin position="120"/>
        <end position="126"/>
    </location>
    <ligand>
        <name>ATP</name>
        <dbReference type="ChEBI" id="CHEBI:30616"/>
    </ligand>
</feature>
<dbReference type="GO" id="GO:0008764">
    <property type="term" value="F:UDP-N-acetylmuramoylalanine-D-glutamate ligase activity"/>
    <property type="evidence" value="ECO:0007669"/>
    <property type="project" value="UniProtKB-UniRule"/>
</dbReference>
<dbReference type="EC" id="6.3.2.9" evidence="7 8"/>
<comment type="function">
    <text evidence="7 8">Cell wall formation. Catalyzes the addition of glutamate to the nucleotide precursor UDP-N-acetylmuramoyl-L-alanine (UMA).</text>
</comment>
<dbReference type="InterPro" id="IPR013221">
    <property type="entry name" value="Mur_ligase_cen"/>
</dbReference>
<name>A0A3P3XF05_9SPIR</name>
<reference evidence="11" key="1">
    <citation type="submission" date="2017-02" db="EMBL/GenBank/DDBJ databases">
        <authorList>
            <person name="Regsiter A."/>
            <person name="William W."/>
        </authorList>
    </citation>
    <scope>NUCLEOTIDE SEQUENCE</scope>
    <source>
        <strain evidence="11">Bib</strain>
    </source>
</reference>
<keyword evidence="6 7" id="KW-0067">ATP-binding</keyword>
<evidence type="ECO:0000259" key="10">
    <source>
        <dbReference type="Pfam" id="PF08245"/>
    </source>
</evidence>
<dbReference type="SUPFAM" id="SSF53623">
    <property type="entry name" value="MurD-like peptide ligases, catalytic domain"/>
    <property type="match status" value="1"/>
</dbReference>
<keyword evidence="5 7" id="KW-0547">Nucleotide-binding</keyword>
<evidence type="ECO:0000256" key="1">
    <source>
        <dbReference type="ARBA" id="ARBA00004496"/>
    </source>
</evidence>
<proteinExistence type="inferred from homology"/>
<keyword evidence="7 8" id="KW-0133">Cell shape</keyword>
<comment type="catalytic activity">
    <reaction evidence="7 8">
        <text>UDP-N-acetyl-alpha-D-muramoyl-L-alanine + D-glutamate + ATP = UDP-N-acetyl-alpha-D-muramoyl-L-alanyl-D-glutamate + ADP + phosphate + H(+)</text>
        <dbReference type="Rhea" id="RHEA:16429"/>
        <dbReference type="ChEBI" id="CHEBI:15378"/>
        <dbReference type="ChEBI" id="CHEBI:29986"/>
        <dbReference type="ChEBI" id="CHEBI:30616"/>
        <dbReference type="ChEBI" id="CHEBI:43474"/>
        <dbReference type="ChEBI" id="CHEBI:83898"/>
        <dbReference type="ChEBI" id="CHEBI:83900"/>
        <dbReference type="ChEBI" id="CHEBI:456216"/>
        <dbReference type="EC" id="6.3.2.9"/>
    </reaction>
</comment>
<dbReference type="UniPathway" id="UPA00219"/>
<dbReference type="InterPro" id="IPR036615">
    <property type="entry name" value="Mur_ligase_C_dom_sf"/>
</dbReference>
<keyword evidence="7 8" id="KW-0573">Peptidoglycan synthesis</keyword>
<dbReference type="PANTHER" id="PTHR43692">
    <property type="entry name" value="UDP-N-ACETYLMURAMOYLALANINE--D-GLUTAMATE LIGASE"/>
    <property type="match status" value="1"/>
</dbReference>
<organism evidence="11">
    <name type="scientific">uncultured spirochete</name>
    <dbReference type="NCBI Taxonomy" id="156406"/>
    <lineage>
        <taxon>Bacteria</taxon>
        <taxon>Pseudomonadati</taxon>
        <taxon>Spirochaetota</taxon>
        <taxon>Spirochaetia</taxon>
        <taxon>Spirochaetales</taxon>
        <taxon>environmental samples</taxon>
    </lineage>
</organism>
<feature type="domain" description="Mur ligase central" evidence="10">
    <location>
        <begin position="118"/>
        <end position="250"/>
    </location>
</feature>
<protein>
    <recommendedName>
        <fullName evidence="7 8">UDP-N-acetylmuramoylalanine--D-glutamate ligase</fullName>
        <ecNumber evidence="7 8">6.3.2.9</ecNumber>
    </recommendedName>
    <alternativeName>
        <fullName evidence="7">D-glutamic acid-adding enzyme</fullName>
    </alternativeName>
    <alternativeName>
        <fullName evidence="7">UDP-N-acetylmuramoyl-L-alanyl-D-glutamate synthetase</fullName>
    </alternativeName>
</protein>
<keyword evidence="7 8" id="KW-0131">Cell cycle</keyword>
<dbReference type="InterPro" id="IPR005762">
    <property type="entry name" value="MurD"/>
</dbReference>
<comment type="subcellular location">
    <subcellularLocation>
        <location evidence="1 7 8">Cytoplasm</location>
    </subcellularLocation>
</comment>
<dbReference type="GO" id="GO:0005737">
    <property type="term" value="C:cytoplasm"/>
    <property type="evidence" value="ECO:0007669"/>
    <property type="project" value="UniProtKB-SubCell"/>
</dbReference>
<evidence type="ECO:0000256" key="5">
    <source>
        <dbReference type="ARBA" id="ARBA00022741"/>
    </source>
</evidence>
<dbReference type="InterPro" id="IPR004101">
    <property type="entry name" value="Mur_ligase_C"/>
</dbReference>
<keyword evidence="3 7" id="KW-0963">Cytoplasm</keyword>
<dbReference type="Gene3D" id="3.90.190.20">
    <property type="entry name" value="Mur ligase, C-terminal domain"/>
    <property type="match status" value="1"/>
</dbReference>
<dbReference type="GO" id="GO:0051301">
    <property type="term" value="P:cell division"/>
    <property type="evidence" value="ECO:0007669"/>
    <property type="project" value="UniProtKB-KW"/>
</dbReference>
<evidence type="ECO:0000256" key="4">
    <source>
        <dbReference type="ARBA" id="ARBA00022598"/>
    </source>
</evidence>
<dbReference type="InterPro" id="IPR036565">
    <property type="entry name" value="Mur-like_cat_sf"/>
</dbReference>
<dbReference type="Pfam" id="PF08245">
    <property type="entry name" value="Mur_ligase_M"/>
    <property type="match status" value="1"/>
</dbReference>
<accession>A0A3P3XF05</accession>
<keyword evidence="7 8" id="KW-0132">Cell division</keyword>
<evidence type="ECO:0000259" key="9">
    <source>
        <dbReference type="Pfam" id="PF02875"/>
    </source>
</evidence>
<keyword evidence="4 7" id="KW-0436">Ligase</keyword>
<dbReference type="SUPFAM" id="SSF51984">
    <property type="entry name" value="MurCD N-terminal domain"/>
    <property type="match status" value="1"/>
</dbReference>
<evidence type="ECO:0000256" key="6">
    <source>
        <dbReference type="ARBA" id="ARBA00022840"/>
    </source>
</evidence>
<dbReference type="Gene3D" id="3.40.1190.10">
    <property type="entry name" value="Mur-like, catalytic domain"/>
    <property type="match status" value="1"/>
</dbReference>
<evidence type="ECO:0000256" key="2">
    <source>
        <dbReference type="ARBA" id="ARBA00004752"/>
    </source>
</evidence>
<evidence type="ECO:0000313" key="11">
    <source>
        <dbReference type="EMBL" id="SLM09776.1"/>
    </source>
</evidence>
<dbReference type="Gene3D" id="3.40.50.720">
    <property type="entry name" value="NAD(P)-binding Rossmann-like Domain"/>
    <property type="match status" value="1"/>
</dbReference>
<dbReference type="AlphaFoldDB" id="A0A3P3XF05"/>
<keyword evidence="7 8" id="KW-0961">Cell wall biogenesis/degradation</keyword>
<dbReference type="GO" id="GO:0009252">
    <property type="term" value="P:peptidoglycan biosynthetic process"/>
    <property type="evidence" value="ECO:0007669"/>
    <property type="project" value="UniProtKB-UniRule"/>
</dbReference>
<dbReference type="SUPFAM" id="SSF53244">
    <property type="entry name" value="MurD-like peptide ligases, peptide-binding domain"/>
    <property type="match status" value="1"/>
</dbReference>
<comment type="similarity">
    <text evidence="7">Belongs to the MurCDEF family.</text>
</comment>
<dbReference type="NCBIfam" id="TIGR01087">
    <property type="entry name" value="murD"/>
    <property type="match status" value="1"/>
</dbReference>
<comment type="pathway">
    <text evidence="2 7 8">Cell wall biogenesis; peptidoglycan biosynthesis.</text>
</comment>
<dbReference type="GO" id="GO:0008360">
    <property type="term" value="P:regulation of cell shape"/>
    <property type="evidence" value="ECO:0007669"/>
    <property type="project" value="UniProtKB-KW"/>
</dbReference>
<dbReference type="Pfam" id="PF02875">
    <property type="entry name" value="Mur_ligase_C"/>
    <property type="match status" value="1"/>
</dbReference>
<evidence type="ECO:0000256" key="3">
    <source>
        <dbReference type="ARBA" id="ARBA00022490"/>
    </source>
</evidence>
<feature type="domain" description="Mur ligase C-terminal" evidence="9">
    <location>
        <begin position="358"/>
        <end position="470"/>
    </location>
</feature>
<gene>
    <name evidence="7 11" type="primary">murD</name>
    <name evidence="11" type="ORF">SPIROBIBN47_100006</name>
</gene>
<dbReference type="Pfam" id="PF21799">
    <property type="entry name" value="MurD-like_N"/>
    <property type="match status" value="1"/>
</dbReference>
<sequence>MSITEDITEFRSKKVTIMGLGLHGGGISSARFFARAGAHVTVTDLRDQNTLAPAIEQLQGLDIRFVLGAHREQDFSDADIVIKNPAVRRDSPYLKVAKRIETDISIFLRYSQSPLIAVTGSKGKSTVASAIWHVLSQAGKTALLGGNITVSPLDFLDKTAPDVPVVLELSSWQLGDLRGMGLLKPQIAVLTTILPDHLNYYGSMDAYVADKRVIYQAQDETCYTICNADQNWGRSFAQETRATVLWYSEKPLEEAIGAGARGGWLALDILSQTKEKNAEAGAPHSGHVLDPKEHPELYAGYGTFGTDYSHELLVPQHIVVPGLHQKKNLLAAAVALCAFGLSAKEIAPALGSFPGVPHRLEYVAEIDGVRWYNDSTATIPDAAIAAINSFSCPVVLIAGGSDKSSDFSAFAEKARSLKDIILLAGSGTDRIIALLEKEKISYKGPYNSMRDAVDSAAQSAARSDVVLLSPGCASFGLFLHEFERGDLFKKEVFEISARAHSARLSPAEQSEQSK</sequence>
<evidence type="ECO:0000256" key="7">
    <source>
        <dbReference type="HAMAP-Rule" id="MF_00639"/>
    </source>
</evidence>
<dbReference type="EMBL" id="FWDM01000002">
    <property type="protein sequence ID" value="SLM09776.1"/>
    <property type="molecule type" value="Genomic_DNA"/>
</dbReference>
<dbReference type="GO" id="GO:0071555">
    <property type="term" value="P:cell wall organization"/>
    <property type="evidence" value="ECO:0007669"/>
    <property type="project" value="UniProtKB-KW"/>
</dbReference>
<dbReference type="GO" id="GO:0005524">
    <property type="term" value="F:ATP binding"/>
    <property type="evidence" value="ECO:0007669"/>
    <property type="project" value="UniProtKB-UniRule"/>
</dbReference>
<dbReference type="PANTHER" id="PTHR43692:SF1">
    <property type="entry name" value="UDP-N-ACETYLMURAMOYLALANINE--D-GLUTAMATE LIGASE"/>
    <property type="match status" value="1"/>
</dbReference>